<evidence type="ECO:0000313" key="3">
    <source>
        <dbReference type="EMBL" id="KAG9254862.1"/>
    </source>
</evidence>
<reference evidence="3" key="1">
    <citation type="journal article" date="2021" name="IMA Fungus">
        <title>Genomic characterization of three marine fungi, including Emericellopsis atlantica sp. nov. with signatures of a generalist lifestyle and marine biomass degradation.</title>
        <authorList>
            <person name="Hagestad O.C."/>
            <person name="Hou L."/>
            <person name="Andersen J.H."/>
            <person name="Hansen E.H."/>
            <person name="Altermark B."/>
            <person name="Li C."/>
            <person name="Kuhnert E."/>
            <person name="Cox R.J."/>
            <person name="Crous P.W."/>
            <person name="Spatafora J.W."/>
            <person name="Lail K."/>
            <person name="Amirebrahimi M."/>
            <person name="Lipzen A."/>
            <person name="Pangilinan J."/>
            <person name="Andreopoulos W."/>
            <person name="Hayes R.D."/>
            <person name="Ng V."/>
            <person name="Grigoriev I.V."/>
            <person name="Jackson S.A."/>
            <person name="Sutton T.D.S."/>
            <person name="Dobson A.D.W."/>
            <person name="Rama T."/>
        </authorList>
    </citation>
    <scope>NUCLEOTIDE SEQUENCE</scope>
    <source>
        <strain evidence="3">TS7</strain>
    </source>
</reference>
<feature type="region of interest" description="Disordered" evidence="1">
    <location>
        <begin position="611"/>
        <end position="635"/>
    </location>
</feature>
<name>A0A9P8CQ33_9HYPO</name>
<evidence type="ECO:0000313" key="4">
    <source>
        <dbReference type="Proteomes" id="UP000887229"/>
    </source>
</evidence>
<dbReference type="PANTHER" id="PTHR35394:SF5">
    <property type="entry name" value="DUF3176 DOMAIN-CONTAINING PROTEIN"/>
    <property type="match status" value="1"/>
</dbReference>
<dbReference type="EMBL" id="MU251253">
    <property type="protein sequence ID" value="KAG9254862.1"/>
    <property type="molecule type" value="Genomic_DNA"/>
</dbReference>
<dbReference type="Pfam" id="PF11374">
    <property type="entry name" value="DUF3176"/>
    <property type="match status" value="1"/>
</dbReference>
<dbReference type="GeneID" id="70294364"/>
<sequence length="678" mass="75285">MRPTLDPRDRSVAAAPSHDNWTTEQHMDYGGPGTALQDDETRSFAVGEPLHQPPRSWASHLRAWAPEIGCILLAVGLFVALTVVLDRCNDKRLPQWPLGLTLNTAVALLATLCRSIIMLPVADAISQFKWNWFASGHHPIKDLYIFDQASRGPWGSLRLLGRMRGRLTPLSHAAALVLVSGVATSFLTQSAVSYEERLVTSAKSGNATISRASMFPSTVDDNSTSGDLEGLKRAALQATFLNVNDHWPIPEPICPSGNCDYPVYRSLGLCVSMQNVTSALTYDEFEKQSGFTMVRASLLNDTVFMEDELTSNTMALNATSLQPRIRLADYDRPVTSQMDFEEAQEAMDKAMEKYVWPPEWTSVADWEENPDVLDATIAQFFFIWSTAKGLDKDMHTRYRAAEVLWHFCVHEYNTTARDGVAATESLGSVVKVDEVVKQRGDPCYFMLTDAGGQDRFRITDSYTYSELDRMFRRAFSGAWSFLDFDMDYSEISAQIAESLFLNEYEYGTDGWSRQTLEEWDVIMWDNLGKITATVAQGFTAHMRKMAKVDSDIEGDVLQTETFVVVRWPWLSALAAQIGLSIVFVVSVAVHTARLGVAVVRSNNLAELFAQDNSRSSREEQDDGVPGGGTAFSTGIKTQVDEAVRGRLVRDNEAWILQMQKDGTSEAKPPGDSISGSSS</sequence>
<proteinExistence type="predicted"/>
<gene>
    <name evidence="3" type="ORF">F5Z01DRAFT_654991</name>
</gene>
<evidence type="ECO:0000256" key="1">
    <source>
        <dbReference type="SAM" id="MobiDB-lite"/>
    </source>
</evidence>
<accession>A0A9P8CQ33</accession>
<keyword evidence="2" id="KW-1133">Transmembrane helix</keyword>
<feature type="region of interest" description="Disordered" evidence="1">
    <location>
        <begin position="1"/>
        <end position="34"/>
    </location>
</feature>
<feature type="region of interest" description="Disordered" evidence="1">
    <location>
        <begin position="658"/>
        <end position="678"/>
    </location>
</feature>
<organism evidence="3 4">
    <name type="scientific">Emericellopsis atlantica</name>
    <dbReference type="NCBI Taxonomy" id="2614577"/>
    <lineage>
        <taxon>Eukaryota</taxon>
        <taxon>Fungi</taxon>
        <taxon>Dikarya</taxon>
        <taxon>Ascomycota</taxon>
        <taxon>Pezizomycotina</taxon>
        <taxon>Sordariomycetes</taxon>
        <taxon>Hypocreomycetidae</taxon>
        <taxon>Hypocreales</taxon>
        <taxon>Bionectriaceae</taxon>
        <taxon>Emericellopsis</taxon>
    </lineage>
</organism>
<dbReference type="InterPro" id="IPR021514">
    <property type="entry name" value="DUF3176"/>
</dbReference>
<comment type="caution">
    <text evidence="3">The sequence shown here is derived from an EMBL/GenBank/DDBJ whole genome shotgun (WGS) entry which is preliminary data.</text>
</comment>
<dbReference type="OrthoDB" id="5376804at2759"/>
<keyword evidence="2" id="KW-0472">Membrane</keyword>
<dbReference type="Proteomes" id="UP000887229">
    <property type="component" value="Unassembled WGS sequence"/>
</dbReference>
<protein>
    <submittedName>
        <fullName evidence="3">Uncharacterized protein</fullName>
    </submittedName>
</protein>
<feature type="transmembrane region" description="Helical" evidence="2">
    <location>
        <begin position="105"/>
        <end position="125"/>
    </location>
</feature>
<dbReference type="AlphaFoldDB" id="A0A9P8CQ33"/>
<keyword evidence="4" id="KW-1185">Reference proteome</keyword>
<dbReference type="PANTHER" id="PTHR35394">
    <property type="entry name" value="DUF3176 DOMAIN-CONTAINING PROTEIN"/>
    <property type="match status" value="1"/>
</dbReference>
<feature type="transmembrane region" description="Helical" evidence="2">
    <location>
        <begin position="64"/>
        <end position="85"/>
    </location>
</feature>
<evidence type="ECO:0000256" key="2">
    <source>
        <dbReference type="SAM" id="Phobius"/>
    </source>
</evidence>
<dbReference type="RefSeq" id="XP_046118786.1">
    <property type="nucleotide sequence ID" value="XM_046263461.1"/>
</dbReference>
<keyword evidence="2" id="KW-0812">Transmembrane</keyword>
<feature type="compositionally biased region" description="Basic and acidic residues" evidence="1">
    <location>
        <begin position="1"/>
        <end position="11"/>
    </location>
</feature>